<protein>
    <submittedName>
        <fullName evidence="1">Uncharacterized protein</fullName>
    </submittedName>
</protein>
<sequence>MNSNPLFPIWEAYQFTKDSLTIIKRAVKTKNPLERQRTIVFEQRPEVFNVDDFTQIVKVEIKELFVVSLWAAFERFLRNYLQDKGVLLTGITPIDLG</sequence>
<organism evidence="1 2">
    <name type="scientific">Candidatus Marithioploca araucensis</name>
    <dbReference type="NCBI Taxonomy" id="70273"/>
    <lineage>
        <taxon>Bacteria</taxon>
        <taxon>Pseudomonadati</taxon>
        <taxon>Pseudomonadota</taxon>
        <taxon>Gammaproteobacteria</taxon>
        <taxon>Thiotrichales</taxon>
        <taxon>Thiotrichaceae</taxon>
        <taxon>Candidatus Marithioploca</taxon>
    </lineage>
</organism>
<proteinExistence type="predicted"/>
<accession>A0ABT7VU74</accession>
<evidence type="ECO:0000313" key="1">
    <source>
        <dbReference type="EMBL" id="MDM8563129.1"/>
    </source>
</evidence>
<reference evidence="1" key="1">
    <citation type="submission" date="2023-06" db="EMBL/GenBank/DDBJ databases">
        <title>Uncultivated large filamentous bacteria from sulfidic sediments reveal new species and different genomic features in energy metabolism and defense.</title>
        <authorList>
            <person name="Fonseca A."/>
        </authorList>
    </citation>
    <scope>NUCLEOTIDE SEQUENCE</scope>
    <source>
        <strain evidence="1">HSG4</strain>
    </source>
</reference>
<name>A0ABT7VU74_9GAMM</name>
<gene>
    <name evidence="1" type="ORF">QUF54_07230</name>
</gene>
<keyword evidence="2" id="KW-1185">Reference proteome</keyword>
<comment type="caution">
    <text evidence="1">The sequence shown here is derived from an EMBL/GenBank/DDBJ whole genome shotgun (WGS) entry which is preliminary data.</text>
</comment>
<dbReference type="Proteomes" id="UP001171945">
    <property type="component" value="Unassembled WGS sequence"/>
</dbReference>
<evidence type="ECO:0000313" key="2">
    <source>
        <dbReference type="Proteomes" id="UP001171945"/>
    </source>
</evidence>
<dbReference type="EMBL" id="JAUCGM010000462">
    <property type="protein sequence ID" value="MDM8563129.1"/>
    <property type="molecule type" value="Genomic_DNA"/>
</dbReference>